<protein>
    <submittedName>
        <fullName evidence="2">Response regulator transcription factor</fullName>
    </submittedName>
</protein>
<name>A0A5C4MQ34_9RHOB</name>
<gene>
    <name evidence="2" type="ORF">FHG66_15235</name>
</gene>
<feature type="region of interest" description="Disordered" evidence="1">
    <location>
        <begin position="194"/>
        <end position="219"/>
    </location>
</feature>
<proteinExistence type="predicted"/>
<organism evidence="2 3">
    <name type="scientific">Rubellimicrobium rubrum</name>
    <dbReference type="NCBI Taxonomy" id="2585369"/>
    <lineage>
        <taxon>Bacteria</taxon>
        <taxon>Pseudomonadati</taxon>
        <taxon>Pseudomonadota</taxon>
        <taxon>Alphaproteobacteria</taxon>
        <taxon>Rhodobacterales</taxon>
        <taxon>Roseobacteraceae</taxon>
        <taxon>Rubellimicrobium</taxon>
    </lineage>
</organism>
<feature type="region of interest" description="Disordered" evidence="1">
    <location>
        <begin position="235"/>
        <end position="300"/>
    </location>
</feature>
<keyword evidence="3" id="KW-1185">Reference proteome</keyword>
<sequence length="300" mass="31445">MQVMILDEDPALRTQIAAALTHEGFDVLSFGRVQPAKDAARLAIVDVLVLGEAVDGRLAHDVALLAEWRNPGLGAILLSDRQGTEFDELFELIPSLQAVLGRQTDPRTLAQLALSAVRSRSRRHRSPEPDLADELEDDLADMAEDPATVGVVPGPQNPADRMVPSPACPARTASVSDPVAPAPAPLDLMPGQMLAGARSESREEPALKPASVSDPASTVLSAAETRGLLSDLARRYATMNEQRPGLGGPAPAPQQPPAEASAPPAVTPAATLPAFEPLPPVSRPEPPARIAGGGRRLHLA</sequence>
<reference evidence="2 3" key="1">
    <citation type="submission" date="2019-06" db="EMBL/GenBank/DDBJ databases">
        <title>YIM 131921 draft genome.</title>
        <authorList>
            <person name="Jiang L."/>
        </authorList>
    </citation>
    <scope>NUCLEOTIDE SEQUENCE [LARGE SCALE GENOMIC DNA]</scope>
    <source>
        <strain evidence="2 3">YIM 131921</strain>
    </source>
</reference>
<comment type="caution">
    <text evidence="2">The sequence shown here is derived from an EMBL/GenBank/DDBJ whole genome shotgun (WGS) entry which is preliminary data.</text>
</comment>
<evidence type="ECO:0000256" key="1">
    <source>
        <dbReference type="SAM" id="MobiDB-lite"/>
    </source>
</evidence>
<dbReference type="AlphaFoldDB" id="A0A5C4MQ34"/>
<feature type="compositionally biased region" description="Low complexity" evidence="1">
    <location>
        <begin position="257"/>
        <end position="274"/>
    </location>
</feature>
<evidence type="ECO:0000313" key="3">
    <source>
        <dbReference type="Proteomes" id="UP000305887"/>
    </source>
</evidence>
<evidence type="ECO:0000313" key="2">
    <source>
        <dbReference type="EMBL" id="TNC47993.1"/>
    </source>
</evidence>
<dbReference type="Proteomes" id="UP000305887">
    <property type="component" value="Unassembled WGS sequence"/>
</dbReference>
<dbReference type="EMBL" id="VDFU01000020">
    <property type="protein sequence ID" value="TNC47993.1"/>
    <property type="molecule type" value="Genomic_DNA"/>
</dbReference>
<feature type="region of interest" description="Disordered" evidence="1">
    <location>
        <begin position="153"/>
        <end position="179"/>
    </location>
</feature>
<dbReference type="OrthoDB" id="7875369at2"/>
<accession>A0A5C4MQ34</accession>
<dbReference type="RefSeq" id="WP_139077920.1">
    <property type="nucleotide sequence ID" value="NZ_VDFU01000020.1"/>
</dbReference>
<feature type="compositionally biased region" description="Pro residues" evidence="1">
    <location>
        <begin position="276"/>
        <end position="287"/>
    </location>
</feature>